<evidence type="ECO:0000313" key="2">
    <source>
        <dbReference type="Proteomes" id="UP000268048"/>
    </source>
</evidence>
<protein>
    <submittedName>
        <fullName evidence="1">Uncharacterized protein</fullName>
    </submittedName>
</protein>
<proteinExistence type="predicted"/>
<evidence type="ECO:0000313" key="1">
    <source>
        <dbReference type="EMBL" id="AZE46463.1"/>
    </source>
</evidence>
<dbReference type="AlphaFoldDB" id="A0A3G7H5K4"/>
<gene>
    <name evidence="1" type="ORF">C4K04_0768</name>
</gene>
<sequence length="232" mass="25337">MTTEEQIARLESEVAKLKDRGKDGWDKFGVACSALIPITIAGVGGFYSYYSQSTATAVADIRAVAESKIKQAELVSKFFEPLMGSDQRRSEFAVRALLVAAPDYGPTLVRVVAENTKAPVEAAYATDALGERRDALIRQMFSDDARQRVDGYQQLLASWGSDELLIPAVIAYGSGNTSNGNGIYNSLVLLSHMQRDTIQKRKADIIAFTKLVEGKGDKIRERADVLRSRLGA</sequence>
<organism evidence="1 2">
    <name type="scientific">Pseudomonas chlororaphis</name>
    <dbReference type="NCBI Taxonomy" id="587753"/>
    <lineage>
        <taxon>Bacteria</taxon>
        <taxon>Pseudomonadati</taxon>
        <taxon>Pseudomonadota</taxon>
        <taxon>Gammaproteobacteria</taxon>
        <taxon>Pseudomonadales</taxon>
        <taxon>Pseudomonadaceae</taxon>
        <taxon>Pseudomonas</taxon>
    </lineage>
</organism>
<reference evidence="1 2" key="1">
    <citation type="submission" date="2018-03" db="EMBL/GenBank/DDBJ databases">
        <title>Diversity of phytobeneficial traits revealed by whole-genome analysis of worldwide-isolated phenazine-producing Pseudomonas spp.</title>
        <authorList>
            <person name="Biessy A."/>
            <person name="Novinscak A."/>
            <person name="Blom J."/>
            <person name="Leger G."/>
            <person name="Thomashow L.S."/>
            <person name="Cazorla F.M."/>
            <person name="Josic D."/>
            <person name="Filion M."/>
        </authorList>
    </citation>
    <scope>NUCLEOTIDE SEQUENCE [LARGE SCALE GENOMIC DNA]</scope>
    <source>
        <strain evidence="1 2">B25</strain>
    </source>
</reference>
<dbReference type="Proteomes" id="UP000268048">
    <property type="component" value="Chromosome"/>
</dbReference>
<name>A0A3G7H5K4_9PSED</name>
<accession>A0A3G7H5K4</accession>
<dbReference type="RefSeq" id="WP_124319036.1">
    <property type="nucleotide sequence ID" value="NZ_CP027713.1"/>
</dbReference>
<dbReference type="EMBL" id="CP027753">
    <property type="protein sequence ID" value="AZE46463.1"/>
    <property type="molecule type" value="Genomic_DNA"/>
</dbReference>